<dbReference type="Proteomes" id="UP001597244">
    <property type="component" value="Unassembled WGS sequence"/>
</dbReference>
<evidence type="ECO:0000313" key="1">
    <source>
        <dbReference type="EMBL" id="MFD1465497.1"/>
    </source>
</evidence>
<keyword evidence="2" id="KW-1185">Reference proteome</keyword>
<accession>A0ABW4DLF8</accession>
<protein>
    <recommendedName>
        <fullName evidence="3">Acetyl-CoA carboxylase</fullName>
    </recommendedName>
</protein>
<dbReference type="RefSeq" id="WP_125576481.1">
    <property type="nucleotide sequence ID" value="NZ_JBHTOF010000034.1"/>
</dbReference>
<proteinExistence type="predicted"/>
<name>A0ABW4DLF8_9LACO</name>
<sequence>MIAESRELLANYQKRFTRAYNYQYWIVVVNNHFEDCYSFFIYTKKVHTKLVRSYELVNFPNHDEKLYQQVLADFKAASNLSIEFRDTRHLVHPGTDILQDTVHGHGSSVAYREKEKRI</sequence>
<evidence type="ECO:0000313" key="2">
    <source>
        <dbReference type="Proteomes" id="UP001597244"/>
    </source>
</evidence>
<comment type="caution">
    <text evidence="1">The sequence shown here is derived from an EMBL/GenBank/DDBJ whole genome shotgun (WGS) entry which is preliminary data.</text>
</comment>
<organism evidence="1 2">
    <name type="scientific">Lapidilactobacillus mulanensis</name>
    <dbReference type="NCBI Taxonomy" id="2485999"/>
    <lineage>
        <taxon>Bacteria</taxon>
        <taxon>Bacillati</taxon>
        <taxon>Bacillota</taxon>
        <taxon>Bacilli</taxon>
        <taxon>Lactobacillales</taxon>
        <taxon>Lactobacillaceae</taxon>
        <taxon>Lapidilactobacillus</taxon>
    </lineage>
</organism>
<evidence type="ECO:0008006" key="3">
    <source>
        <dbReference type="Google" id="ProtNLM"/>
    </source>
</evidence>
<gene>
    <name evidence="1" type="ORF">ACFQ4L_05240</name>
</gene>
<reference evidence="2" key="1">
    <citation type="journal article" date="2019" name="Int. J. Syst. Evol. Microbiol.">
        <title>The Global Catalogue of Microorganisms (GCM) 10K type strain sequencing project: providing services to taxonomists for standard genome sequencing and annotation.</title>
        <authorList>
            <consortium name="The Broad Institute Genomics Platform"/>
            <consortium name="The Broad Institute Genome Sequencing Center for Infectious Disease"/>
            <person name="Wu L."/>
            <person name="Ma J."/>
        </authorList>
    </citation>
    <scope>NUCLEOTIDE SEQUENCE [LARGE SCALE GENOMIC DNA]</scope>
    <source>
        <strain evidence="2">CCM 8951</strain>
    </source>
</reference>
<dbReference type="EMBL" id="JBHTOF010000034">
    <property type="protein sequence ID" value="MFD1465497.1"/>
    <property type="molecule type" value="Genomic_DNA"/>
</dbReference>